<evidence type="ECO:0000256" key="2">
    <source>
        <dbReference type="SAM" id="SignalP"/>
    </source>
</evidence>
<dbReference type="AlphaFoldDB" id="A0A0W0F119"/>
<reference evidence="3 4" key="1">
    <citation type="submission" date="2015-12" db="EMBL/GenBank/DDBJ databases">
        <title>Draft genome sequence of Moniliophthora roreri, the causal agent of frosty pod rot of cacao.</title>
        <authorList>
            <person name="Aime M.C."/>
            <person name="Diaz-Valderrama J.R."/>
            <person name="Kijpornyongpan T."/>
            <person name="Phillips-Mora W."/>
        </authorList>
    </citation>
    <scope>NUCLEOTIDE SEQUENCE [LARGE SCALE GENOMIC DNA]</scope>
    <source>
        <strain evidence="3 4">MCA 2952</strain>
    </source>
</reference>
<gene>
    <name evidence="3" type="ORF">WG66_17512</name>
</gene>
<protein>
    <submittedName>
        <fullName evidence="3">Uncharacterized protein</fullName>
    </submittedName>
</protein>
<comment type="caution">
    <text evidence="3">The sequence shown here is derived from an EMBL/GenBank/DDBJ whole genome shotgun (WGS) entry which is preliminary data.</text>
</comment>
<feature type="compositionally biased region" description="Basic residues" evidence="1">
    <location>
        <begin position="177"/>
        <end position="190"/>
    </location>
</feature>
<feature type="signal peptide" evidence="2">
    <location>
        <begin position="1"/>
        <end position="21"/>
    </location>
</feature>
<sequence>MVLTSPALWLLWVVLVARNDAFSIEPVTAPIIPNQAITVTWLREPEETEPFALVKSGVNQGTVNFSLATVPVNATPGETTGAVEVTFLQTTEFVIHAIYTGSITSTFYTDPRTVTAIPSGAEGRQQNLAGSGTALPTSSSSSLSPSTGFPPTTSDPPPTSNPVSYATSPTSPVGATKSRKRLKNEKHHHREYGGRGRIPDSSARYIPPLSPPGTINKQLPSGFL</sequence>
<dbReference type="Proteomes" id="UP000054988">
    <property type="component" value="Unassembled WGS sequence"/>
</dbReference>
<proteinExistence type="predicted"/>
<accession>A0A0W0F119</accession>
<feature type="compositionally biased region" description="Low complexity" evidence="1">
    <location>
        <begin position="136"/>
        <end position="152"/>
    </location>
</feature>
<name>A0A0W0F119_MONRR</name>
<feature type="region of interest" description="Disordered" evidence="1">
    <location>
        <begin position="117"/>
        <end position="224"/>
    </location>
</feature>
<evidence type="ECO:0000313" key="3">
    <source>
        <dbReference type="EMBL" id="KTB29906.1"/>
    </source>
</evidence>
<keyword evidence="2" id="KW-0732">Signal</keyword>
<feature type="chain" id="PRO_5006901269" evidence="2">
    <location>
        <begin position="22"/>
        <end position="224"/>
    </location>
</feature>
<organism evidence="3 4">
    <name type="scientific">Moniliophthora roreri</name>
    <name type="common">Frosty pod rot fungus</name>
    <name type="synonym">Monilia roreri</name>
    <dbReference type="NCBI Taxonomy" id="221103"/>
    <lineage>
        <taxon>Eukaryota</taxon>
        <taxon>Fungi</taxon>
        <taxon>Dikarya</taxon>
        <taxon>Basidiomycota</taxon>
        <taxon>Agaricomycotina</taxon>
        <taxon>Agaricomycetes</taxon>
        <taxon>Agaricomycetidae</taxon>
        <taxon>Agaricales</taxon>
        <taxon>Marasmiineae</taxon>
        <taxon>Marasmiaceae</taxon>
        <taxon>Moniliophthora</taxon>
    </lineage>
</organism>
<evidence type="ECO:0000256" key="1">
    <source>
        <dbReference type="SAM" id="MobiDB-lite"/>
    </source>
</evidence>
<evidence type="ECO:0000313" key="4">
    <source>
        <dbReference type="Proteomes" id="UP000054988"/>
    </source>
</evidence>
<feature type="compositionally biased region" description="Polar residues" evidence="1">
    <location>
        <begin position="213"/>
        <end position="224"/>
    </location>
</feature>
<dbReference type="EMBL" id="LATX01002406">
    <property type="protein sequence ID" value="KTB29906.1"/>
    <property type="molecule type" value="Genomic_DNA"/>
</dbReference>